<evidence type="ECO:0000256" key="2">
    <source>
        <dbReference type="ARBA" id="ARBA00022527"/>
    </source>
</evidence>
<reference evidence="10 11" key="1">
    <citation type="journal article" date="2012" name="Genome Biol.">
        <title>Genome and low-iron response of an oceanic diatom adapted to chronic iron limitation.</title>
        <authorList>
            <person name="Lommer M."/>
            <person name="Specht M."/>
            <person name="Roy A.S."/>
            <person name="Kraemer L."/>
            <person name="Andreson R."/>
            <person name="Gutowska M.A."/>
            <person name="Wolf J."/>
            <person name="Bergner S.V."/>
            <person name="Schilhabel M.B."/>
            <person name="Klostermeier U.C."/>
            <person name="Beiko R.G."/>
            <person name="Rosenstiel P."/>
            <person name="Hippler M."/>
            <person name="Laroche J."/>
        </authorList>
    </citation>
    <scope>NUCLEOTIDE SEQUENCE [LARGE SCALE GENOMIC DNA]</scope>
    <source>
        <strain evidence="10 11">CCMP1005</strain>
    </source>
</reference>
<keyword evidence="6" id="KW-0067">ATP-binding</keyword>
<evidence type="ECO:0008006" key="12">
    <source>
        <dbReference type="Google" id="ProtNLM"/>
    </source>
</evidence>
<dbReference type="SUPFAM" id="SSF56112">
    <property type="entry name" value="Protein kinase-like (PK-like)"/>
    <property type="match status" value="1"/>
</dbReference>
<keyword evidence="5" id="KW-0418">Kinase</keyword>
<dbReference type="GO" id="GO:0004674">
    <property type="term" value="F:protein serine/threonine kinase activity"/>
    <property type="evidence" value="ECO:0007669"/>
    <property type="project" value="UniProtKB-KW"/>
</dbReference>
<dbReference type="InterPro" id="IPR011009">
    <property type="entry name" value="Kinase-like_dom_sf"/>
</dbReference>
<evidence type="ECO:0000256" key="7">
    <source>
        <dbReference type="ARBA" id="ARBA00024334"/>
    </source>
</evidence>
<dbReference type="InterPro" id="IPR002048">
    <property type="entry name" value="EF_hand_dom"/>
</dbReference>
<dbReference type="InterPro" id="IPR008271">
    <property type="entry name" value="Ser/Thr_kinase_AS"/>
</dbReference>
<name>K0RH66_THAOC</name>
<evidence type="ECO:0000256" key="5">
    <source>
        <dbReference type="ARBA" id="ARBA00022777"/>
    </source>
</evidence>
<dbReference type="InterPro" id="IPR000719">
    <property type="entry name" value="Prot_kinase_dom"/>
</dbReference>
<dbReference type="InterPro" id="IPR011992">
    <property type="entry name" value="EF-hand-dom_pair"/>
</dbReference>
<dbReference type="eggNOG" id="KOG0032">
    <property type="taxonomic scope" value="Eukaryota"/>
</dbReference>
<dbReference type="AlphaFoldDB" id="K0RH66"/>
<dbReference type="SUPFAM" id="SSF47473">
    <property type="entry name" value="EF-hand"/>
    <property type="match status" value="1"/>
</dbReference>
<dbReference type="OMA" id="PFDGQQD"/>
<evidence type="ECO:0000256" key="4">
    <source>
        <dbReference type="ARBA" id="ARBA00022741"/>
    </source>
</evidence>
<dbReference type="PROSITE" id="PS00108">
    <property type="entry name" value="PROTEIN_KINASE_ST"/>
    <property type="match status" value="1"/>
</dbReference>
<organism evidence="10 11">
    <name type="scientific">Thalassiosira oceanica</name>
    <name type="common">Marine diatom</name>
    <dbReference type="NCBI Taxonomy" id="159749"/>
    <lineage>
        <taxon>Eukaryota</taxon>
        <taxon>Sar</taxon>
        <taxon>Stramenopiles</taxon>
        <taxon>Ochrophyta</taxon>
        <taxon>Bacillariophyta</taxon>
        <taxon>Coscinodiscophyceae</taxon>
        <taxon>Thalassiosirophycidae</taxon>
        <taxon>Thalassiosirales</taxon>
        <taxon>Thalassiosiraceae</taxon>
        <taxon>Thalassiosira</taxon>
    </lineage>
</organism>
<dbReference type="GO" id="GO:0005509">
    <property type="term" value="F:calcium ion binding"/>
    <property type="evidence" value="ECO:0007669"/>
    <property type="project" value="InterPro"/>
</dbReference>
<comment type="cofactor">
    <cofactor evidence="1">
        <name>Mg(2+)</name>
        <dbReference type="ChEBI" id="CHEBI:18420"/>
    </cofactor>
</comment>
<dbReference type="OrthoDB" id="40902at2759"/>
<proteinExistence type="inferred from homology"/>
<dbReference type="FunFam" id="1.10.238.10:FF:000788">
    <property type="entry name" value="Predicted protein"/>
    <property type="match status" value="1"/>
</dbReference>
<dbReference type="SMART" id="SM00220">
    <property type="entry name" value="S_TKc"/>
    <property type="match status" value="1"/>
</dbReference>
<feature type="domain" description="EF-hand" evidence="9">
    <location>
        <begin position="280"/>
        <end position="315"/>
    </location>
</feature>
<dbReference type="Proteomes" id="UP000266841">
    <property type="component" value="Unassembled WGS sequence"/>
</dbReference>
<feature type="domain" description="EF-hand" evidence="9">
    <location>
        <begin position="203"/>
        <end position="238"/>
    </location>
</feature>
<dbReference type="PROSITE" id="PS50011">
    <property type="entry name" value="PROTEIN_KINASE_DOM"/>
    <property type="match status" value="1"/>
</dbReference>
<protein>
    <recommendedName>
        <fullName evidence="12">Calmodulin</fullName>
    </recommendedName>
</protein>
<keyword evidence="2" id="KW-0723">Serine/threonine-protein kinase</keyword>
<dbReference type="InterPro" id="IPR050205">
    <property type="entry name" value="CDPK_Ser/Thr_kinases"/>
</dbReference>
<evidence type="ECO:0000313" key="11">
    <source>
        <dbReference type="Proteomes" id="UP000266841"/>
    </source>
</evidence>
<dbReference type="Pfam" id="PF00069">
    <property type="entry name" value="Pkinase"/>
    <property type="match status" value="1"/>
</dbReference>
<keyword evidence="4" id="KW-0547">Nucleotide-binding</keyword>
<keyword evidence="11" id="KW-1185">Reference proteome</keyword>
<evidence type="ECO:0000256" key="6">
    <source>
        <dbReference type="ARBA" id="ARBA00022840"/>
    </source>
</evidence>
<evidence type="ECO:0000313" key="10">
    <source>
        <dbReference type="EMBL" id="EJK48226.1"/>
    </source>
</evidence>
<dbReference type="GO" id="GO:0005524">
    <property type="term" value="F:ATP binding"/>
    <property type="evidence" value="ECO:0007669"/>
    <property type="project" value="UniProtKB-KW"/>
</dbReference>
<dbReference type="EMBL" id="AGNL01046125">
    <property type="protein sequence ID" value="EJK48226.1"/>
    <property type="molecule type" value="Genomic_DNA"/>
</dbReference>
<comment type="caution">
    <text evidence="10">The sequence shown here is derived from an EMBL/GenBank/DDBJ whole genome shotgun (WGS) entry which is preliminary data.</text>
</comment>
<accession>K0RH66</accession>
<dbReference type="PROSITE" id="PS50222">
    <property type="entry name" value="EF_HAND_2"/>
    <property type="match status" value="2"/>
</dbReference>
<evidence type="ECO:0000256" key="1">
    <source>
        <dbReference type="ARBA" id="ARBA00001946"/>
    </source>
</evidence>
<dbReference type="Gene3D" id="1.10.510.10">
    <property type="entry name" value="Transferase(Phosphotransferase) domain 1"/>
    <property type="match status" value="1"/>
</dbReference>
<evidence type="ECO:0000259" key="8">
    <source>
        <dbReference type="PROSITE" id="PS50011"/>
    </source>
</evidence>
<gene>
    <name evidence="10" type="ORF">THAOC_33000</name>
</gene>
<evidence type="ECO:0000256" key="3">
    <source>
        <dbReference type="ARBA" id="ARBA00022679"/>
    </source>
</evidence>
<comment type="similarity">
    <text evidence="7">Belongs to the protein kinase superfamily. Ser/Thr protein kinase family. CDPK subfamily.</text>
</comment>
<dbReference type="Gene3D" id="1.10.238.10">
    <property type="entry name" value="EF-hand"/>
    <property type="match status" value="1"/>
</dbReference>
<evidence type="ECO:0000259" key="9">
    <source>
        <dbReference type="PROSITE" id="PS50222"/>
    </source>
</evidence>
<feature type="domain" description="Protein kinase" evidence="8">
    <location>
        <begin position="1"/>
        <end position="156"/>
    </location>
</feature>
<dbReference type="PANTHER" id="PTHR24349">
    <property type="entry name" value="SERINE/THREONINE-PROTEIN KINASE"/>
    <property type="match status" value="1"/>
</dbReference>
<keyword evidence="3" id="KW-0808">Transferase</keyword>
<sequence>MLSSVRYIHNKGIIHRDLKLENFLFSNMDNNSELKMIDFGLSKHFTFGEVHHDAVGTPYTVAPEVIRGNYDERCDVWAIGVITYLLLSGEPPFGGCGGPETLIQVRDNILRGAFEFEPADVWEDVSQEAKDFIKSLLVVDPVERPTARQAKESEWLKMWSKKENGGRVSSINPNVVKALVGFKEYSDMRKLLCEVLSFTLLPEQIQDLRREFEKYDQEGTGEITLSTLKKVLIGNASTGSLGGLSEDEVEDIFNAMRVRKGETSIHWHDFIAAGLSQCQVDDRNLRLAFERLDPQRNGFITFDNVSESVQSASDSSLLCAHDFLYSGFDGERNV</sequence>